<name>A0ABY1R5J3_9FLAO</name>
<reference evidence="1 2" key="1">
    <citation type="submission" date="2017-05" db="EMBL/GenBank/DDBJ databases">
        <authorList>
            <person name="Varghese N."/>
            <person name="Submissions S."/>
        </authorList>
    </citation>
    <scope>NUCLEOTIDE SEQUENCE [LARGE SCALE GENOMIC DNA]</scope>
    <source>
        <strain evidence="1 2">DSM 18015</strain>
    </source>
</reference>
<dbReference type="Proteomes" id="UP001158050">
    <property type="component" value="Unassembled WGS sequence"/>
</dbReference>
<comment type="caution">
    <text evidence="1">The sequence shown here is derived from an EMBL/GenBank/DDBJ whole genome shotgun (WGS) entry which is preliminary data.</text>
</comment>
<dbReference type="EMBL" id="FXUO01000003">
    <property type="protein sequence ID" value="SMP92147.1"/>
    <property type="molecule type" value="Genomic_DNA"/>
</dbReference>
<organism evidence="1 2">
    <name type="scientific">Epilithonimonas pallida</name>
    <dbReference type="NCBI Taxonomy" id="373671"/>
    <lineage>
        <taxon>Bacteria</taxon>
        <taxon>Pseudomonadati</taxon>
        <taxon>Bacteroidota</taxon>
        <taxon>Flavobacteriia</taxon>
        <taxon>Flavobacteriales</taxon>
        <taxon>Weeksellaceae</taxon>
        <taxon>Chryseobacterium group</taxon>
        <taxon>Epilithonimonas</taxon>
    </lineage>
</organism>
<keyword evidence="2" id="KW-1185">Reference proteome</keyword>
<gene>
    <name evidence="1" type="ORF">SAMN05421679_103485</name>
</gene>
<dbReference type="RefSeq" id="WP_283416454.1">
    <property type="nucleotide sequence ID" value="NZ_FXUO01000003.1"/>
</dbReference>
<evidence type="ECO:0000313" key="2">
    <source>
        <dbReference type="Proteomes" id="UP001158050"/>
    </source>
</evidence>
<protein>
    <submittedName>
        <fullName evidence="1">Uncharacterized protein</fullName>
    </submittedName>
</protein>
<accession>A0ABY1R5J3</accession>
<sequence length="218" mass="24733">MKKSLFPFCEKVKDYASISFKCWQFSVLLTFFSFLSLSAQEIKHDEPVPTAGITIVGDAVIYSKDEAFNEQISKSKNLQQYSKVIKINDDEIKIIAKNSDVRSSTKQNSERAKSEKKLLVSKEKKTTEIPDLPEKEIALKISNGLDDSRFLTGTGSGNISFISPSNDYHSAKHFIIYYENYSRSSLDFLYSTNYFFTNDSCTLQIKLAAFSVRPPPQI</sequence>
<evidence type="ECO:0000313" key="1">
    <source>
        <dbReference type="EMBL" id="SMP92147.1"/>
    </source>
</evidence>
<proteinExistence type="predicted"/>